<evidence type="ECO:0008006" key="4">
    <source>
        <dbReference type="Google" id="ProtNLM"/>
    </source>
</evidence>
<reference evidence="2 3" key="1">
    <citation type="submission" date="2024-10" db="EMBL/GenBank/DDBJ databases">
        <title>Updated reference genomes for cyclostephanoid diatoms.</title>
        <authorList>
            <person name="Roberts W.R."/>
            <person name="Alverson A.J."/>
        </authorList>
    </citation>
    <scope>NUCLEOTIDE SEQUENCE [LARGE SCALE GENOMIC DNA]</scope>
    <source>
        <strain evidence="2 3">AJA276-08</strain>
    </source>
</reference>
<organism evidence="2 3">
    <name type="scientific">Stephanodiscus triporus</name>
    <dbReference type="NCBI Taxonomy" id="2934178"/>
    <lineage>
        <taxon>Eukaryota</taxon>
        <taxon>Sar</taxon>
        <taxon>Stramenopiles</taxon>
        <taxon>Ochrophyta</taxon>
        <taxon>Bacillariophyta</taxon>
        <taxon>Coscinodiscophyceae</taxon>
        <taxon>Thalassiosirophycidae</taxon>
        <taxon>Stephanodiscales</taxon>
        <taxon>Stephanodiscaceae</taxon>
        <taxon>Stephanodiscus</taxon>
    </lineage>
</organism>
<name>A0ABD3PIE4_9STRA</name>
<accession>A0ABD3PIE4</accession>
<keyword evidence="1" id="KW-1133">Transmembrane helix</keyword>
<evidence type="ECO:0000313" key="3">
    <source>
        <dbReference type="Proteomes" id="UP001530315"/>
    </source>
</evidence>
<feature type="transmembrane region" description="Helical" evidence="1">
    <location>
        <begin position="33"/>
        <end position="55"/>
    </location>
</feature>
<evidence type="ECO:0000256" key="1">
    <source>
        <dbReference type="SAM" id="Phobius"/>
    </source>
</evidence>
<keyword evidence="1" id="KW-0812">Transmembrane</keyword>
<evidence type="ECO:0000313" key="2">
    <source>
        <dbReference type="EMBL" id="KAL3787960.1"/>
    </source>
</evidence>
<keyword evidence="1" id="KW-0472">Membrane</keyword>
<comment type="caution">
    <text evidence="2">The sequence shown here is derived from an EMBL/GenBank/DDBJ whole genome shotgun (WGS) entry which is preliminary data.</text>
</comment>
<sequence length="459" mass="51274">MLAYDEEEQDGLMGGSPSKTHAKQQRAVLVGKGWFAVLLSVTAAAFAAGYVFHAWSSSHVVRNVNGVDVSYDISGEIEDGTSDGPSPLFNASFTEYLTSGMKNILQKNKFGMKKTYYVYDSPYSLRWPDEVRPSWAKKIIPFNKNIPIDKQICFVHVGKAGGSTVGCMLGFNLHCESKNDIIGLLPIVTTHTLHRGVNDCVDDSKYYLFVVRDPLSRVLSAFNYERPNATDPKAHRSFGQFNRNKLYEECNFQTLEALAQNGLLERNPDQVSDTCRARAVDAISGVGSYIAHGYFNYQYYAQSVFGTKEDNFSSTAPNSNKNILVIRNEHIADDWNKINILLEGHYGVLQSSEVPRNNPTIPKIPNEKYLSDDSKTALCAVLCNEIQIYKELIRGAINLNDDDMEQSIEELRRTCPSEAIEETCLRERPDFHKRIFNAFGASADSASLEPLKTSKLGPT</sequence>
<dbReference type="AlphaFoldDB" id="A0ABD3PIE4"/>
<dbReference type="EMBL" id="JALLAZ020000752">
    <property type="protein sequence ID" value="KAL3787960.1"/>
    <property type="molecule type" value="Genomic_DNA"/>
</dbReference>
<dbReference type="Gene3D" id="3.40.50.300">
    <property type="entry name" value="P-loop containing nucleotide triphosphate hydrolases"/>
    <property type="match status" value="1"/>
</dbReference>
<dbReference type="Proteomes" id="UP001530315">
    <property type="component" value="Unassembled WGS sequence"/>
</dbReference>
<protein>
    <recommendedName>
        <fullName evidence="4">Sulfotransferase</fullName>
    </recommendedName>
</protein>
<gene>
    <name evidence="2" type="ORF">ACHAW5_006983</name>
</gene>
<keyword evidence="3" id="KW-1185">Reference proteome</keyword>
<proteinExistence type="predicted"/>
<dbReference type="InterPro" id="IPR027417">
    <property type="entry name" value="P-loop_NTPase"/>
</dbReference>